<dbReference type="RefSeq" id="WP_019377187.1">
    <property type="nucleotide sequence ID" value="NZ_CP033049.1"/>
</dbReference>
<accession>A0ABR7VJP2</accession>
<dbReference type="EMBL" id="JACWEZ010000002">
    <property type="protein sequence ID" value="MBD1222149.1"/>
    <property type="molecule type" value="Genomic_DNA"/>
</dbReference>
<reference evidence="2 3" key="1">
    <citation type="submission" date="2020-09" db="EMBL/GenBank/DDBJ databases">
        <title>Draft Genome Sequences of Oil-Oxidizing Bacteria Halomonas titanicae, Marinobacter lutaoensis, and Virgibacillus halodenitrificans Isolated from Highly Saline Environments.</title>
        <authorList>
            <person name="Grouzdev D.S."/>
            <person name="Sokolova D.S."/>
            <person name="Semenova E.M."/>
            <person name="Borzenkov I.A."/>
            <person name="Bidzhieva S.K."/>
            <person name="Poltaraus A.B."/>
            <person name="Nazina T.N."/>
        </authorList>
    </citation>
    <scope>NUCLEOTIDE SEQUENCE [LARGE SCALE GENOMIC DNA]</scope>
    <source>
        <strain evidence="2 3">VKM B-3472D</strain>
    </source>
</reference>
<proteinExistence type="predicted"/>
<keyword evidence="1" id="KW-0472">Membrane</keyword>
<gene>
    <name evidence="2" type="ORF">IC602_05970</name>
</gene>
<evidence type="ECO:0000313" key="2">
    <source>
        <dbReference type="EMBL" id="MBD1222149.1"/>
    </source>
</evidence>
<name>A0ABR7VJP2_VIRHA</name>
<keyword evidence="1" id="KW-1133">Transmembrane helix</keyword>
<evidence type="ECO:0000256" key="1">
    <source>
        <dbReference type="SAM" id="Phobius"/>
    </source>
</evidence>
<evidence type="ECO:0000313" key="3">
    <source>
        <dbReference type="Proteomes" id="UP000621631"/>
    </source>
</evidence>
<feature type="transmembrane region" description="Helical" evidence="1">
    <location>
        <begin position="7"/>
        <end position="27"/>
    </location>
</feature>
<sequence length="64" mass="7553">MKILQLFYFIICFSFFHRLLGSIYFYSSPVDSILISLFGYLLVFLLAITTTILTFYYARKAYGK</sequence>
<organism evidence="2 3">
    <name type="scientific">Virgibacillus halodenitrificans</name>
    <name type="common">Bacillus halodenitrificans</name>
    <dbReference type="NCBI Taxonomy" id="1482"/>
    <lineage>
        <taxon>Bacteria</taxon>
        <taxon>Bacillati</taxon>
        <taxon>Bacillota</taxon>
        <taxon>Bacilli</taxon>
        <taxon>Bacillales</taxon>
        <taxon>Bacillaceae</taxon>
        <taxon>Virgibacillus</taxon>
    </lineage>
</organism>
<feature type="transmembrane region" description="Helical" evidence="1">
    <location>
        <begin position="33"/>
        <end position="58"/>
    </location>
</feature>
<protein>
    <submittedName>
        <fullName evidence="2">Uncharacterized protein</fullName>
    </submittedName>
</protein>
<comment type="caution">
    <text evidence="2">The sequence shown here is derived from an EMBL/GenBank/DDBJ whole genome shotgun (WGS) entry which is preliminary data.</text>
</comment>
<keyword evidence="1" id="KW-0812">Transmembrane</keyword>
<dbReference type="Proteomes" id="UP000621631">
    <property type="component" value="Unassembled WGS sequence"/>
</dbReference>
<keyword evidence="3" id="KW-1185">Reference proteome</keyword>